<dbReference type="Proteomes" id="UP001526143">
    <property type="component" value="Unassembled WGS sequence"/>
</dbReference>
<accession>A0ABT3B249</accession>
<dbReference type="PROSITE" id="PS50005">
    <property type="entry name" value="TPR"/>
    <property type="match status" value="3"/>
</dbReference>
<dbReference type="EMBL" id="JAOWRF010000258">
    <property type="protein sequence ID" value="MCV3215450.1"/>
    <property type="molecule type" value="Genomic_DNA"/>
</dbReference>
<keyword evidence="3" id="KW-0963">Cytoplasm</keyword>
<feature type="repeat" description="TPR" evidence="10">
    <location>
        <begin position="181"/>
        <end position="214"/>
    </location>
</feature>
<feature type="domain" description="CHAT" evidence="12">
    <location>
        <begin position="618"/>
        <end position="935"/>
    </location>
</feature>
<comment type="caution">
    <text evidence="13">The sequence shown here is derived from an EMBL/GenBank/DDBJ whole genome shotgun (WGS) entry which is preliminary data.</text>
</comment>
<keyword evidence="4" id="KW-0493">Microtubule</keyword>
<organism evidence="13 14">
    <name type="scientific">Plectonema radiosum NIES-515</name>
    <dbReference type="NCBI Taxonomy" id="2986073"/>
    <lineage>
        <taxon>Bacteria</taxon>
        <taxon>Bacillati</taxon>
        <taxon>Cyanobacteriota</taxon>
        <taxon>Cyanophyceae</taxon>
        <taxon>Oscillatoriophycideae</taxon>
        <taxon>Oscillatoriales</taxon>
        <taxon>Microcoleaceae</taxon>
        <taxon>Plectonema</taxon>
    </lineage>
</organism>
<evidence type="ECO:0000256" key="6">
    <source>
        <dbReference type="ARBA" id="ARBA00022803"/>
    </source>
</evidence>
<evidence type="ECO:0000256" key="10">
    <source>
        <dbReference type="PROSITE-ProRule" id="PRU00339"/>
    </source>
</evidence>
<dbReference type="Gene3D" id="1.25.40.10">
    <property type="entry name" value="Tetratricopeptide repeat domain"/>
    <property type="match status" value="2"/>
</dbReference>
<evidence type="ECO:0000256" key="3">
    <source>
        <dbReference type="ARBA" id="ARBA00022490"/>
    </source>
</evidence>
<keyword evidence="5" id="KW-0677">Repeat</keyword>
<protein>
    <submittedName>
        <fullName evidence="13">Tetratricopeptide repeat protein</fullName>
    </submittedName>
</protein>
<dbReference type="PRINTS" id="PR00381">
    <property type="entry name" value="KINESINLIGHT"/>
</dbReference>
<feature type="repeat" description="TPR" evidence="10">
    <location>
        <begin position="264"/>
        <end position="297"/>
    </location>
</feature>
<proteinExistence type="inferred from homology"/>
<keyword evidence="6 10" id="KW-0802">TPR repeat</keyword>
<evidence type="ECO:0000256" key="11">
    <source>
        <dbReference type="SAM" id="Coils"/>
    </source>
</evidence>
<dbReference type="SUPFAM" id="SSF48452">
    <property type="entry name" value="TPR-like"/>
    <property type="match status" value="2"/>
</dbReference>
<gene>
    <name evidence="13" type="ORF">OGM63_18350</name>
</gene>
<dbReference type="Pfam" id="PF12770">
    <property type="entry name" value="CHAT"/>
    <property type="match status" value="1"/>
</dbReference>
<evidence type="ECO:0000313" key="14">
    <source>
        <dbReference type="Proteomes" id="UP001526143"/>
    </source>
</evidence>
<evidence type="ECO:0000256" key="7">
    <source>
        <dbReference type="ARBA" id="ARBA00023054"/>
    </source>
</evidence>
<reference evidence="13 14" key="1">
    <citation type="submission" date="2022-10" db="EMBL/GenBank/DDBJ databases">
        <title>Identification of biosynthetic pathway for the production of the potent trypsin inhibitor radiosumin.</title>
        <authorList>
            <person name="Fewer D.P."/>
            <person name="Delbaje E."/>
            <person name="Ouyang X."/>
            <person name="Agostino P.D."/>
            <person name="Wahlsten M."/>
            <person name="Jokela J."/>
            <person name="Permi P."/>
            <person name="Haapaniemi E."/>
            <person name="Koistinen H."/>
        </authorList>
    </citation>
    <scope>NUCLEOTIDE SEQUENCE [LARGE SCALE GENOMIC DNA]</scope>
    <source>
        <strain evidence="13 14">NIES-515</strain>
    </source>
</reference>
<dbReference type="InterPro" id="IPR019734">
    <property type="entry name" value="TPR_rpt"/>
</dbReference>
<dbReference type="InterPro" id="IPR011990">
    <property type="entry name" value="TPR-like_helical_dom_sf"/>
</dbReference>
<dbReference type="Pfam" id="PF13424">
    <property type="entry name" value="TPR_12"/>
    <property type="match status" value="4"/>
</dbReference>
<dbReference type="PANTHER" id="PTHR45783">
    <property type="entry name" value="KINESIN LIGHT CHAIN"/>
    <property type="match status" value="1"/>
</dbReference>
<comment type="similarity">
    <text evidence="2">Belongs to the kinesin light chain family.</text>
</comment>
<evidence type="ECO:0000256" key="2">
    <source>
        <dbReference type="ARBA" id="ARBA00009622"/>
    </source>
</evidence>
<evidence type="ECO:0000259" key="12">
    <source>
        <dbReference type="Pfam" id="PF12770"/>
    </source>
</evidence>
<keyword evidence="9" id="KW-0206">Cytoskeleton</keyword>
<feature type="repeat" description="TPR" evidence="10">
    <location>
        <begin position="139"/>
        <end position="172"/>
    </location>
</feature>
<dbReference type="RefSeq" id="WP_263747093.1">
    <property type="nucleotide sequence ID" value="NZ_JAOWRF010000258.1"/>
</dbReference>
<sequence length="946" mass="106311">MSRFSQRKIQGSIKLVSWSITAAIIFELLLNIPTQVTGQSHPPLSAQQSTQLQEAKQLNKQVIELYNAGKYNEAIAPAERAIEISEKVLGKEHPDVATTLNNLAELYKAQGRYQKAEPLHLRSLAIYEKMLGKEHPLVATSLNNLAELYKARGRYEKAEPLYLRSLAIYEKVLGKQHPLVATSLNNLASLYQVQGSYEKAEPLYLRSLEIRERQGKENPDIPNNLNNLASLYQVQGSYEKAEPLYLRSLTIMEKLVGKEHPNIATSLNNLAELYKAEGRYEKAESLYLRSLGIREKALGKEHPDVATSLNTLASLYQEEGNYQKAEPLCLRSLAIREKMLGKQHPLVASSLNNLAQLYQAQNDITRAVDFSSRGLAIEEYNFGFIFTIGSEERKQDYLKTFLFSTYQAISLSLHNANNPTAARLALTTVLRRKVRVLDTVIDSIQILRSHFADKPETQKLFDQWENVNQNLSALIYRGQGNQSVSEYKAQLQQLNIQKERIEEAISNKSAEFHITTQPVELASIQTLIPKDAALVEFVRYQPFNAKAKQAEKSGKLRYAAAVLRSSGEPRWVDLADAETIETSVANLRKALAEKPSDAQTRYSTTTTTQKKPTQSVEQLARTLDRQVMAPIRPLLGDARHLLLSPDGQLAIIPFEVLLDEQNKYLIQRYAFSYLTTGRELLRIKLAPKSFSPPVVFANIDYDQQEITGPSTVRGLRNRPDDQANLQFAPLYNTLDEANKIKEIFPDTKVISGKQATETAIKKLQAPSILHLATHGFFITEKEVADNFNKELLENLKLENPLLRSGLAFAGINNRQRASSNTNDGILTALEVTGLNLRGTQLVVLSACETGLGDLKVGGRLYGLRRALVIAGSQTQVLSLWTIDDEGTKDLMVKYYQNLNAGKGKHDALRQAQLEFLKRPEYRYPYYWASFVASGDWSPLWTGNYGI</sequence>
<keyword evidence="8" id="KW-0505">Motor protein</keyword>
<evidence type="ECO:0000256" key="1">
    <source>
        <dbReference type="ARBA" id="ARBA00004245"/>
    </source>
</evidence>
<dbReference type="InterPro" id="IPR002151">
    <property type="entry name" value="Kinesin_light"/>
</dbReference>
<evidence type="ECO:0000256" key="4">
    <source>
        <dbReference type="ARBA" id="ARBA00022701"/>
    </source>
</evidence>
<dbReference type="PANTHER" id="PTHR45783:SF3">
    <property type="entry name" value="KINESIN LIGHT CHAIN"/>
    <property type="match status" value="1"/>
</dbReference>
<keyword evidence="7 11" id="KW-0175">Coiled coil</keyword>
<keyword evidence="14" id="KW-1185">Reference proteome</keyword>
<dbReference type="SMART" id="SM00028">
    <property type="entry name" value="TPR"/>
    <property type="match status" value="8"/>
</dbReference>
<comment type="subcellular location">
    <subcellularLocation>
        <location evidence="1">Cytoplasm</location>
        <location evidence="1">Cytoskeleton</location>
    </subcellularLocation>
</comment>
<evidence type="ECO:0000256" key="8">
    <source>
        <dbReference type="ARBA" id="ARBA00023175"/>
    </source>
</evidence>
<evidence type="ECO:0000313" key="13">
    <source>
        <dbReference type="EMBL" id="MCV3215450.1"/>
    </source>
</evidence>
<evidence type="ECO:0000256" key="9">
    <source>
        <dbReference type="ARBA" id="ARBA00023212"/>
    </source>
</evidence>
<evidence type="ECO:0000256" key="5">
    <source>
        <dbReference type="ARBA" id="ARBA00022737"/>
    </source>
</evidence>
<name>A0ABT3B249_9CYAN</name>
<feature type="coiled-coil region" evidence="11">
    <location>
        <begin position="484"/>
        <end position="511"/>
    </location>
</feature>
<dbReference type="InterPro" id="IPR024983">
    <property type="entry name" value="CHAT_dom"/>
</dbReference>